<proteinExistence type="predicted"/>
<reference evidence="1 2" key="1">
    <citation type="submission" date="2017-11" db="EMBL/GenBank/DDBJ databases">
        <title>Genome sequencing of a diverse group of Pseudomonas species.</title>
        <authorList>
            <person name="Loper J."/>
        </authorList>
    </citation>
    <scope>NUCLEOTIDE SEQUENCE [LARGE SCALE GENOMIC DNA]</scope>
    <source>
        <strain evidence="1 2">LMG 25716</strain>
    </source>
</reference>
<gene>
    <name evidence="1" type="ORF">ATI02_1755</name>
</gene>
<evidence type="ECO:0000313" key="1">
    <source>
        <dbReference type="EMBL" id="PKA68946.1"/>
    </source>
</evidence>
<keyword evidence="2" id="KW-1185">Reference proteome</keyword>
<evidence type="ECO:0000313" key="2">
    <source>
        <dbReference type="Proteomes" id="UP000232455"/>
    </source>
</evidence>
<name>A0ABX4PV87_9PSED</name>
<accession>A0ABX4PV87</accession>
<dbReference type="Proteomes" id="UP000232455">
    <property type="component" value="Unassembled WGS sequence"/>
</dbReference>
<comment type="caution">
    <text evidence="1">The sequence shown here is derived from an EMBL/GenBank/DDBJ whole genome shotgun (WGS) entry which is preliminary data.</text>
</comment>
<dbReference type="EMBL" id="PHHE01000001">
    <property type="protein sequence ID" value="PKA68946.1"/>
    <property type="molecule type" value="Genomic_DNA"/>
</dbReference>
<organism evidence="1 2">
    <name type="scientific">Pseudomonas baetica</name>
    <dbReference type="NCBI Taxonomy" id="674054"/>
    <lineage>
        <taxon>Bacteria</taxon>
        <taxon>Pseudomonadati</taxon>
        <taxon>Pseudomonadota</taxon>
        <taxon>Gammaproteobacteria</taxon>
        <taxon>Pseudomonadales</taxon>
        <taxon>Pseudomonadaceae</taxon>
        <taxon>Pseudomonas</taxon>
    </lineage>
</organism>
<sequence length="87" mass="9655">MIQPAATKVLVIGYVWPELADSFALTTSLLSQRKADKTAYQHAKKNPSGLAITGVLFCAGFAGYRRWCLSARNSLVWQQIKKRSGLR</sequence>
<protein>
    <submittedName>
        <fullName evidence="1">Uncharacterized protein</fullName>
    </submittedName>
</protein>